<evidence type="ECO:0000256" key="5">
    <source>
        <dbReference type="ARBA" id="ARBA00023163"/>
    </source>
</evidence>
<evidence type="ECO:0008006" key="11">
    <source>
        <dbReference type="Google" id="ProtNLM"/>
    </source>
</evidence>
<dbReference type="OMA" id="QGTTGQC"/>
<dbReference type="GO" id="GO:0003723">
    <property type="term" value="F:RNA binding"/>
    <property type="evidence" value="ECO:0007669"/>
    <property type="project" value="TreeGrafter"/>
</dbReference>
<dbReference type="Proteomes" id="UP000694892">
    <property type="component" value="Chromosome 9_10L"/>
</dbReference>
<evidence type="ECO:0000259" key="8">
    <source>
        <dbReference type="Pfam" id="PF20998"/>
    </source>
</evidence>
<evidence type="ECO:0000256" key="2">
    <source>
        <dbReference type="ARBA" id="ARBA00022552"/>
    </source>
</evidence>
<evidence type="ECO:0000256" key="4">
    <source>
        <dbReference type="ARBA" id="ARBA00023159"/>
    </source>
</evidence>
<dbReference type="Pfam" id="PF08168">
    <property type="entry name" value="NOL11_N"/>
    <property type="match status" value="1"/>
</dbReference>
<accession>A0A974H3K8</accession>
<feature type="domain" description="Nucleolar protein 11 C-terminal" evidence="8">
    <location>
        <begin position="425"/>
        <end position="723"/>
    </location>
</feature>
<sequence>MAALSEHFTLCGLLTEADDGRTEILGVEPAGEPDRVLVTDSVQAVTLYKVSDQKPLGAWAVKQGQSITCPAVLNHESGEFVVVHDGKVLRIWKEDNVNLDTAFKATLSADVCRIHTLPNADPLVLFKGGAVLFLDSLLADPQQEIGNILSDGERIVWSEIFADEGQPLIVYVTQQLSSYFVYIHNFSPVCVCKYHLKPNTEGSTILDCSGSVKSKIFTLLTLYSSGQVCQTPFPVSPIDQETERVVTALPLLQLSGPIEVGALKFLDESHVAVLMQSPSTQKDCLSIWNTTFQTLQTACNFPQKTSAQHILFQLWCSDNKLYVPHGKALVVVPYICEVSCLASVLGKSRNIETSENVPFVNWGKLVGKNLEVKQSNSGARKKTRDIKTNGNPGNGTECTLYPLDVQNMSQAQTEVLVQQLLLGKEDTDFQVTVGKITQSLVKHCMADPKYYPQSSLVQLVQTKTLSYSLCPELLSLCLEKRDVHLLQLCLHSFPDVPEAVLCSCLKAFLSISEKWLNAAQIDTESVTLYIDVRDKAKGHKYMEHQEEPTVVQNGFSPTALDEDSCGELIAESLPQTVQMATCPMSNKRAVLVNSVLMSPYSESFLLPHLKDMSGDQVMFFLRYLQYLYQICNENITVSLPGKQVPTVSQIMDWMNLLLDAHFATVVMLSEAKSLLNKIQKTVKSQLKFYSELNKIEGCLAELKELKCPASVSARYSIEVLKLY</sequence>
<organism evidence="9 10">
    <name type="scientific">Xenopus laevis</name>
    <name type="common">African clawed frog</name>
    <dbReference type="NCBI Taxonomy" id="8355"/>
    <lineage>
        <taxon>Eukaryota</taxon>
        <taxon>Metazoa</taxon>
        <taxon>Chordata</taxon>
        <taxon>Craniata</taxon>
        <taxon>Vertebrata</taxon>
        <taxon>Euteleostomi</taxon>
        <taxon>Amphibia</taxon>
        <taxon>Batrachia</taxon>
        <taxon>Anura</taxon>
        <taxon>Pipoidea</taxon>
        <taxon>Pipidae</taxon>
        <taxon>Xenopodinae</taxon>
        <taxon>Xenopus</taxon>
        <taxon>Xenopus</taxon>
    </lineage>
</organism>
<dbReference type="Pfam" id="PF20998">
    <property type="entry name" value="Nol11_C"/>
    <property type="match status" value="1"/>
</dbReference>
<dbReference type="InterPro" id="IPR012584">
    <property type="entry name" value="NOL11_N"/>
</dbReference>
<dbReference type="PANTHER" id="PTHR15633:SF2">
    <property type="entry name" value="NUCLEOLAR PROTEIN 11"/>
    <property type="match status" value="1"/>
</dbReference>
<keyword evidence="4" id="KW-0010">Activator</keyword>
<gene>
    <name evidence="9" type="ORF">XELAEV_18044264mg</name>
</gene>
<dbReference type="InterPro" id="IPR042859">
    <property type="entry name" value="NOL11"/>
</dbReference>
<dbReference type="KEGG" id="xla:100037077"/>
<dbReference type="GO" id="GO:0030490">
    <property type="term" value="P:maturation of SSU-rRNA"/>
    <property type="evidence" value="ECO:0007669"/>
    <property type="project" value="InterPro"/>
</dbReference>
<dbReference type="GO" id="GO:0005730">
    <property type="term" value="C:nucleolus"/>
    <property type="evidence" value="ECO:0007669"/>
    <property type="project" value="UniProtKB-SubCell"/>
</dbReference>
<dbReference type="OrthoDB" id="6502630at2759"/>
<dbReference type="PANTHER" id="PTHR15633">
    <property type="entry name" value="NUCLEOLAR PROTEIN 11"/>
    <property type="match status" value="1"/>
</dbReference>
<evidence type="ECO:0000259" key="7">
    <source>
        <dbReference type="Pfam" id="PF08168"/>
    </source>
</evidence>
<evidence type="ECO:0000313" key="9">
    <source>
        <dbReference type="EMBL" id="OCT63166.1"/>
    </source>
</evidence>
<dbReference type="InterPro" id="IPR048897">
    <property type="entry name" value="Nol11_C"/>
</dbReference>
<evidence type="ECO:0000256" key="3">
    <source>
        <dbReference type="ARBA" id="ARBA00023015"/>
    </source>
</evidence>
<reference evidence="10" key="1">
    <citation type="journal article" date="2016" name="Nature">
        <title>Genome evolution in the allotetraploid frog Xenopus laevis.</title>
        <authorList>
            <person name="Session A.M."/>
            <person name="Uno Y."/>
            <person name="Kwon T."/>
            <person name="Chapman J.A."/>
            <person name="Toyoda A."/>
            <person name="Takahashi S."/>
            <person name="Fukui A."/>
            <person name="Hikosaka A."/>
            <person name="Suzuki A."/>
            <person name="Kondo M."/>
            <person name="van Heeringen S.J."/>
            <person name="Quigley I."/>
            <person name="Heinz S."/>
            <person name="Ogino H."/>
            <person name="Ochi H."/>
            <person name="Hellsten U."/>
            <person name="Lyons J.B."/>
            <person name="Simakov O."/>
            <person name="Putnam N."/>
            <person name="Stites J."/>
            <person name="Kuroki Y."/>
            <person name="Tanaka T."/>
            <person name="Michiue T."/>
            <person name="Watanabe M."/>
            <person name="Bogdanovic O."/>
            <person name="Lister R."/>
            <person name="Georgiou G."/>
            <person name="Paranjpe S.S."/>
            <person name="van Kruijsbergen I."/>
            <person name="Shu S."/>
            <person name="Carlson J."/>
            <person name="Kinoshita T."/>
            <person name="Ohta Y."/>
            <person name="Mawaribuchi S."/>
            <person name="Jenkins J."/>
            <person name="Grimwood J."/>
            <person name="Schmutz J."/>
            <person name="Mitros T."/>
            <person name="Mozaffari S.V."/>
            <person name="Suzuki Y."/>
            <person name="Haramoto Y."/>
            <person name="Yamamoto T.S."/>
            <person name="Takagi C."/>
            <person name="Heald R."/>
            <person name="Miller K."/>
            <person name="Haudenschild C."/>
            <person name="Kitzman J."/>
            <person name="Nakayama T."/>
            <person name="Izutsu Y."/>
            <person name="Robert J."/>
            <person name="Fortriede J."/>
            <person name="Burns K."/>
            <person name="Lotay V."/>
            <person name="Karimi K."/>
            <person name="Yasuoka Y."/>
            <person name="Dichmann D.S."/>
            <person name="Flajnik M.F."/>
            <person name="Houston D.W."/>
            <person name="Shendure J."/>
            <person name="DuPasquier L."/>
            <person name="Vize P.D."/>
            <person name="Zorn A.M."/>
            <person name="Ito M."/>
            <person name="Marcotte E.M."/>
            <person name="Wallingford J.B."/>
            <person name="Ito Y."/>
            <person name="Asashima M."/>
            <person name="Ueno N."/>
            <person name="Matsuda Y."/>
            <person name="Veenstra G.J."/>
            <person name="Fujiyama A."/>
            <person name="Harland R.M."/>
            <person name="Taira M."/>
            <person name="Rokhsar D.S."/>
        </authorList>
    </citation>
    <scope>NUCLEOTIDE SEQUENCE [LARGE SCALE GENOMIC DNA]</scope>
    <source>
        <strain evidence="10">J</strain>
    </source>
</reference>
<protein>
    <recommendedName>
        <fullName evidence="11">Nucleolar protein 11</fullName>
    </recommendedName>
</protein>
<keyword evidence="5" id="KW-0804">Transcription</keyword>
<dbReference type="AlphaFoldDB" id="A0A974H3K8"/>
<evidence type="ECO:0000256" key="6">
    <source>
        <dbReference type="ARBA" id="ARBA00023242"/>
    </source>
</evidence>
<keyword evidence="2" id="KW-0698">rRNA processing</keyword>
<keyword evidence="3" id="KW-0805">Transcription regulation</keyword>
<proteinExistence type="predicted"/>
<evidence type="ECO:0000313" key="10">
    <source>
        <dbReference type="Proteomes" id="UP000694892"/>
    </source>
</evidence>
<dbReference type="EMBL" id="CM004482">
    <property type="protein sequence ID" value="OCT63166.1"/>
    <property type="molecule type" value="Genomic_DNA"/>
</dbReference>
<comment type="subcellular location">
    <subcellularLocation>
        <location evidence="1">Nucleus</location>
        <location evidence="1">Nucleolus</location>
    </subcellularLocation>
</comment>
<keyword evidence="6" id="KW-0539">Nucleus</keyword>
<name>A0A974H3K8_XENLA</name>
<evidence type="ECO:0000256" key="1">
    <source>
        <dbReference type="ARBA" id="ARBA00004604"/>
    </source>
</evidence>
<feature type="domain" description="Nucleolar protein 11 N-terminal" evidence="7">
    <location>
        <begin position="1"/>
        <end position="334"/>
    </location>
</feature>